<comment type="caution">
    <text evidence="1">The sequence shown here is derived from an EMBL/GenBank/DDBJ whole genome shotgun (WGS) entry which is preliminary data.</text>
</comment>
<accession>A0ABD4LDL7</accession>
<proteinExistence type="predicted"/>
<dbReference type="GO" id="GO:0016874">
    <property type="term" value="F:ligase activity"/>
    <property type="evidence" value="ECO:0007669"/>
    <property type="project" value="UniProtKB-KW"/>
</dbReference>
<reference evidence="1 2" key="1">
    <citation type="submission" date="2020-12" db="EMBL/GenBank/DDBJ databases">
        <title>Genome assembly for a thermostable protease producing Bacillus cereus MAKP1 strain isolated from chicken gut.</title>
        <authorList>
            <person name="Malaviya A."/>
        </authorList>
    </citation>
    <scope>NUCLEOTIDE SEQUENCE [LARGE SCALE GENOMIC DNA]</scope>
    <source>
        <strain evidence="1 2">MAKP1</strain>
    </source>
</reference>
<dbReference type="Proteomes" id="UP000613452">
    <property type="component" value="Unassembled WGS sequence"/>
</dbReference>
<name>A0ABD4LDL7_BACCE</name>
<dbReference type="AlphaFoldDB" id="A0ABD4LDL7"/>
<protein>
    <submittedName>
        <fullName evidence="1">Bifunctional glutamate--cysteine ligase/glutathione synthetase</fullName>
    </submittedName>
</protein>
<sequence>MATHIAKENHKKFWDKPYQLTGFTDMELSRKILMFDAIQQGM</sequence>
<evidence type="ECO:0000313" key="2">
    <source>
        <dbReference type="Proteomes" id="UP000613452"/>
    </source>
</evidence>
<keyword evidence="1" id="KW-0436">Ligase</keyword>
<dbReference type="EMBL" id="JAEFBZ010000001">
    <property type="protein sequence ID" value="MBK1608560.1"/>
    <property type="molecule type" value="Genomic_DNA"/>
</dbReference>
<organism evidence="1 2">
    <name type="scientific">Bacillus cereus</name>
    <dbReference type="NCBI Taxonomy" id="1396"/>
    <lineage>
        <taxon>Bacteria</taxon>
        <taxon>Bacillati</taxon>
        <taxon>Bacillota</taxon>
        <taxon>Bacilli</taxon>
        <taxon>Bacillales</taxon>
        <taxon>Bacillaceae</taxon>
        <taxon>Bacillus</taxon>
        <taxon>Bacillus cereus group</taxon>
    </lineage>
</organism>
<evidence type="ECO:0000313" key="1">
    <source>
        <dbReference type="EMBL" id="MBK1608560.1"/>
    </source>
</evidence>
<gene>
    <name evidence="1" type="ORF">JCR31_11625</name>
</gene>